<name>F0ZH55_DICPU</name>
<dbReference type="Pfam" id="PF17135">
    <property type="entry name" value="Ribosomal_L18"/>
    <property type="match status" value="1"/>
</dbReference>
<feature type="region of interest" description="Disordered" evidence="4">
    <location>
        <begin position="158"/>
        <end position="182"/>
    </location>
</feature>
<gene>
    <name evidence="6" type="ORF">DICPUDRAFT_91791</name>
</gene>
<keyword evidence="3" id="KW-0687">Ribonucleoprotein</keyword>
<evidence type="ECO:0000256" key="2">
    <source>
        <dbReference type="ARBA" id="ARBA00022980"/>
    </source>
</evidence>
<accession>F0ZH55</accession>
<evidence type="ECO:0000259" key="5">
    <source>
        <dbReference type="Pfam" id="PF17135"/>
    </source>
</evidence>
<feature type="compositionally biased region" description="Basic and acidic residues" evidence="4">
    <location>
        <begin position="171"/>
        <end position="182"/>
    </location>
</feature>
<dbReference type="VEuPathDB" id="AmoebaDB:DICPUDRAFT_91791"/>
<dbReference type="PANTHER" id="PTHR10934">
    <property type="entry name" value="60S RIBOSOMAL PROTEIN L18"/>
    <property type="match status" value="1"/>
</dbReference>
<dbReference type="KEGG" id="dpp:DICPUDRAFT_91791"/>
<dbReference type="STRING" id="5786.F0ZH55"/>
<dbReference type="RefSeq" id="XP_003286761.1">
    <property type="nucleotide sequence ID" value="XM_003286713.1"/>
</dbReference>
<dbReference type="AlphaFoldDB" id="F0ZH55"/>
<organism evidence="6 7">
    <name type="scientific">Dictyostelium purpureum</name>
    <name type="common">Slime mold</name>
    <dbReference type="NCBI Taxonomy" id="5786"/>
    <lineage>
        <taxon>Eukaryota</taxon>
        <taxon>Amoebozoa</taxon>
        <taxon>Evosea</taxon>
        <taxon>Eumycetozoa</taxon>
        <taxon>Dictyostelia</taxon>
        <taxon>Dictyosteliales</taxon>
        <taxon>Dictyosteliaceae</taxon>
        <taxon>Dictyostelium</taxon>
    </lineage>
</organism>
<dbReference type="EMBL" id="GL871018">
    <property type="protein sequence ID" value="EGC36736.1"/>
    <property type="molecule type" value="Genomic_DNA"/>
</dbReference>
<keyword evidence="7" id="KW-1185">Reference proteome</keyword>
<evidence type="ECO:0000256" key="1">
    <source>
        <dbReference type="ARBA" id="ARBA00006815"/>
    </source>
</evidence>
<comment type="similarity">
    <text evidence="1">Belongs to the eukaryotic ribosomal protein eL18 family.</text>
</comment>
<dbReference type="InterPro" id="IPR000039">
    <property type="entry name" value="Ribosomal_eL18"/>
</dbReference>
<evidence type="ECO:0000256" key="3">
    <source>
        <dbReference type="ARBA" id="ARBA00023274"/>
    </source>
</evidence>
<dbReference type="eggNOG" id="KOG1714">
    <property type="taxonomic scope" value="Eukaryota"/>
</dbReference>
<evidence type="ECO:0000313" key="6">
    <source>
        <dbReference type="EMBL" id="EGC36736.1"/>
    </source>
</evidence>
<protein>
    <submittedName>
        <fullName evidence="6">Ribosomal protein L18</fullName>
    </submittedName>
</protein>
<dbReference type="InterPro" id="IPR036227">
    <property type="entry name" value="Ribosomal_uL15/eL18_sf"/>
</dbReference>
<dbReference type="GO" id="GO:0003735">
    <property type="term" value="F:structural constituent of ribosome"/>
    <property type="evidence" value="ECO:0000318"/>
    <property type="project" value="GO_Central"/>
</dbReference>
<dbReference type="GO" id="GO:0006412">
    <property type="term" value="P:translation"/>
    <property type="evidence" value="ECO:0007669"/>
    <property type="project" value="InterPro"/>
</dbReference>
<reference evidence="7" key="1">
    <citation type="journal article" date="2011" name="Genome Biol.">
        <title>Comparative genomics of the social amoebae Dictyostelium discoideum and Dictyostelium purpureum.</title>
        <authorList>
            <consortium name="US DOE Joint Genome Institute (JGI-PGF)"/>
            <person name="Sucgang R."/>
            <person name="Kuo A."/>
            <person name="Tian X."/>
            <person name="Salerno W."/>
            <person name="Parikh A."/>
            <person name="Feasley C.L."/>
            <person name="Dalin E."/>
            <person name="Tu H."/>
            <person name="Huang E."/>
            <person name="Barry K."/>
            <person name="Lindquist E."/>
            <person name="Shapiro H."/>
            <person name="Bruce D."/>
            <person name="Schmutz J."/>
            <person name="Salamov A."/>
            <person name="Fey P."/>
            <person name="Gaudet P."/>
            <person name="Anjard C."/>
            <person name="Babu M.M."/>
            <person name="Basu S."/>
            <person name="Bushmanova Y."/>
            <person name="van der Wel H."/>
            <person name="Katoh-Kurasawa M."/>
            <person name="Dinh C."/>
            <person name="Coutinho P.M."/>
            <person name="Saito T."/>
            <person name="Elias M."/>
            <person name="Schaap P."/>
            <person name="Kay R.R."/>
            <person name="Henrissat B."/>
            <person name="Eichinger L."/>
            <person name="Rivero F."/>
            <person name="Putnam N.H."/>
            <person name="West C.M."/>
            <person name="Loomis W.F."/>
            <person name="Chisholm R.L."/>
            <person name="Shaulsky G."/>
            <person name="Strassmann J.E."/>
            <person name="Queller D.C."/>
            <person name="Kuspa A."/>
            <person name="Grigoriev I.V."/>
        </authorList>
    </citation>
    <scope>NUCLEOTIDE SEQUENCE [LARGE SCALE GENOMIC DNA]</scope>
    <source>
        <strain evidence="7">QSDP1</strain>
    </source>
</reference>
<dbReference type="GeneID" id="10504154"/>
<dbReference type="SUPFAM" id="SSF52080">
    <property type="entry name" value="Ribosomal proteins L15p and L18e"/>
    <property type="match status" value="1"/>
</dbReference>
<dbReference type="Gene3D" id="3.100.10.10">
    <property type="match status" value="1"/>
</dbReference>
<sequence length="182" mass="20674">MAIDKSKRFLRKTGRKTLVSQNPYLALLVKLYRFLARRTNSKFNKVVLKRLLQTKTNRPPVSISRIANLMKDRKQGKIAVVVGTVVDDERLLDVPKLTVCALRFTESARSRIVKAGGKALSFDQFALTRPRGNNTFLIKGVTKAREVYKHFGRAPGLPGSHAKPYVRASGRKFERTKTHQRK</sequence>
<dbReference type="FunFam" id="3.100.10.10:FF:000001">
    <property type="entry name" value="60S ribosomal protein L18"/>
    <property type="match status" value="1"/>
</dbReference>
<dbReference type="Proteomes" id="UP000001064">
    <property type="component" value="Unassembled WGS sequence"/>
</dbReference>
<proteinExistence type="inferred from homology"/>
<feature type="domain" description="Large ribosomal subunit protein uL15/eL18" evidence="5">
    <location>
        <begin position="3"/>
        <end position="180"/>
    </location>
</feature>
<evidence type="ECO:0000256" key="4">
    <source>
        <dbReference type="SAM" id="MobiDB-lite"/>
    </source>
</evidence>
<dbReference type="FunCoup" id="F0ZH55">
    <property type="interactions" value="618"/>
</dbReference>
<dbReference type="GO" id="GO:0003723">
    <property type="term" value="F:RNA binding"/>
    <property type="evidence" value="ECO:0000318"/>
    <property type="project" value="GO_Central"/>
</dbReference>
<evidence type="ECO:0000313" key="7">
    <source>
        <dbReference type="Proteomes" id="UP000001064"/>
    </source>
</evidence>
<dbReference type="GO" id="GO:0022625">
    <property type="term" value="C:cytosolic large ribosomal subunit"/>
    <property type="evidence" value="ECO:0000318"/>
    <property type="project" value="GO_Central"/>
</dbReference>
<dbReference type="InterPro" id="IPR021131">
    <property type="entry name" value="Ribosomal_uL15/eL18"/>
</dbReference>
<dbReference type="InParanoid" id="F0ZH55"/>
<dbReference type="PANTHER" id="PTHR10934:SF2">
    <property type="entry name" value="LARGE RIBOSOMAL SUBUNIT PROTEIN EL18"/>
    <property type="match status" value="1"/>
</dbReference>
<dbReference type="OrthoDB" id="6353017at2759"/>
<keyword evidence="2 6" id="KW-0689">Ribosomal protein</keyword>
<dbReference type="OMA" id="IDICHKN"/>